<dbReference type="InterPro" id="IPR020841">
    <property type="entry name" value="PKS_Beta-ketoAc_synthase_dom"/>
</dbReference>
<dbReference type="InterPro" id="IPR032821">
    <property type="entry name" value="PKS_assoc"/>
</dbReference>
<dbReference type="Pfam" id="PF16197">
    <property type="entry name" value="KAsynt_C_assoc"/>
    <property type="match status" value="1"/>
</dbReference>
<dbReference type="SUPFAM" id="SSF47336">
    <property type="entry name" value="ACP-like"/>
    <property type="match status" value="1"/>
</dbReference>
<dbReference type="SMART" id="SM00827">
    <property type="entry name" value="PKS_AT"/>
    <property type="match status" value="1"/>
</dbReference>
<dbReference type="Pfam" id="PF02801">
    <property type="entry name" value="Ketoacyl-synt_C"/>
    <property type="match status" value="1"/>
</dbReference>
<dbReference type="InterPro" id="IPR036736">
    <property type="entry name" value="ACP-like_sf"/>
</dbReference>
<dbReference type="SUPFAM" id="SSF55048">
    <property type="entry name" value="Probable ACP-binding domain of malonyl-CoA ACP transacylase"/>
    <property type="match status" value="1"/>
</dbReference>
<evidence type="ECO:0000256" key="1">
    <source>
        <dbReference type="ARBA" id="ARBA00022450"/>
    </source>
</evidence>
<dbReference type="EMBL" id="JBITYG010000001">
    <property type="protein sequence ID" value="MFI9099291.1"/>
    <property type="molecule type" value="Genomic_DNA"/>
</dbReference>
<dbReference type="PANTHER" id="PTHR43775:SF37">
    <property type="entry name" value="SI:DKEY-61P9.11"/>
    <property type="match status" value="1"/>
</dbReference>
<dbReference type="Proteomes" id="UP001614394">
    <property type="component" value="Unassembled WGS sequence"/>
</dbReference>
<comment type="caution">
    <text evidence="8">The sequence shown here is derived from an EMBL/GenBank/DDBJ whole genome shotgun (WGS) entry which is preliminary data.</text>
</comment>
<dbReference type="SMART" id="SM00823">
    <property type="entry name" value="PKS_PP"/>
    <property type="match status" value="1"/>
</dbReference>
<dbReference type="SUPFAM" id="SSF52151">
    <property type="entry name" value="FabD/lysophospholipase-like"/>
    <property type="match status" value="1"/>
</dbReference>
<dbReference type="InterPro" id="IPR014031">
    <property type="entry name" value="Ketoacyl_synth_C"/>
</dbReference>
<dbReference type="PROSITE" id="PS00606">
    <property type="entry name" value="KS3_1"/>
    <property type="match status" value="1"/>
</dbReference>
<dbReference type="Pfam" id="PF00550">
    <property type="entry name" value="PP-binding"/>
    <property type="match status" value="1"/>
</dbReference>
<name>A0ABW8BYP4_9ACTN</name>
<feature type="domain" description="Carrier" evidence="6">
    <location>
        <begin position="925"/>
        <end position="1006"/>
    </location>
</feature>
<evidence type="ECO:0000259" key="6">
    <source>
        <dbReference type="PROSITE" id="PS50075"/>
    </source>
</evidence>
<dbReference type="InterPro" id="IPR018201">
    <property type="entry name" value="Ketoacyl_synth_AS"/>
</dbReference>
<evidence type="ECO:0000313" key="8">
    <source>
        <dbReference type="EMBL" id="MFI9099291.1"/>
    </source>
</evidence>
<evidence type="ECO:0000259" key="7">
    <source>
        <dbReference type="PROSITE" id="PS52004"/>
    </source>
</evidence>
<keyword evidence="9" id="KW-1185">Reference proteome</keyword>
<dbReference type="Pfam" id="PF00109">
    <property type="entry name" value="ketoacyl-synt"/>
    <property type="match status" value="1"/>
</dbReference>
<organism evidence="8 9">
    <name type="scientific">Streptomyces fildesensis</name>
    <dbReference type="NCBI Taxonomy" id="375757"/>
    <lineage>
        <taxon>Bacteria</taxon>
        <taxon>Bacillati</taxon>
        <taxon>Actinomycetota</taxon>
        <taxon>Actinomycetes</taxon>
        <taxon>Kitasatosporales</taxon>
        <taxon>Streptomycetaceae</taxon>
        <taxon>Streptomyces</taxon>
    </lineage>
</organism>
<dbReference type="InterPro" id="IPR014030">
    <property type="entry name" value="Ketoacyl_synth_N"/>
</dbReference>
<evidence type="ECO:0000313" key="9">
    <source>
        <dbReference type="Proteomes" id="UP001614394"/>
    </source>
</evidence>
<dbReference type="InterPro" id="IPR050091">
    <property type="entry name" value="PKS_NRPS_Biosynth_Enz"/>
</dbReference>
<keyword evidence="4" id="KW-0045">Antibiotic biosynthesis</keyword>
<dbReference type="PROSITE" id="PS50075">
    <property type="entry name" value="CARRIER"/>
    <property type="match status" value="1"/>
</dbReference>
<dbReference type="InterPro" id="IPR001227">
    <property type="entry name" value="Ac_transferase_dom_sf"/>
</dbReference>
<accession>A0ABW8BYP4</accession>
<protein>
    <submittedName>
        <fullName evidence="8">Type I polyketide synthase</fullName>
    </submittedName>
</protein>
<dbReference type="Gene3D" id="3.40.366.10">
    <property type="entry name" value="Malonyl-Coenzyme A Acyl Carrier Protein, domain 2"/>
    <property type="match status" value="1"/>
</dbReference>
<gene>
    <name evidence="8" type="ORF">ACIGXA_02115</name>
</gene>
<dbReference type="InterPro" id="IPR020806">
    <property type="entry name" value="PKS_PP-bd"/>
</dbReference>
<dbReference type="Gene3D" id="1.10.1200.10">
    <property type="entry name" value="ACP-like"/>
    <property type="match status" value="1"/>
</dbReference>
<dbReference type="CDD" id="cd00833">
    <property type="entry name" value="PKS"/>
    <property type="match status" value="1"/>
</dbReference>
<dbReference type="InterPro" id="IPR016035">
    <property type="entry name" value="Acyl_Trfase/lysoPLipase"/>
</dbReference>
<dbReference type="InterPro" id="IPR009081">
    <property type="entry name" value="PP-bd_ACP"/>
</dbReference>
<dbReference type="PROSITE" id="PS52004">
    <property type="entry name" value="KS3_2"/>
    <property type="match status" value="1"/>
</dbReference>
<dbReference type="InterPro" id="IPR016039">
    <property type="entry name" value="Thiolase-like"/>
</dbReference>
<evidence type="ECO:0000256" key="3">
    <source>
        <dbReference type="ARBA" id="ARBA00022679"/>
    </source>
</evidence>
<evidence type="ECO:0000256" key="4">
    <source>
        <dbReference type="ARBA" id="ARBA00023194"/>
    </source>
</evidence>
<dbReference type="SUPFAM" id="SSF53901">
    <property type="entry name" value="Thiolase-like"/>
    <property type="match status" value="1"/>
</dbReference>
<keyword evidence="5" id="KW-0012">Acyltransferase</keyword>
<proteinExistence type="predicted"/>
<dbReference type="RefSeq" id="WP_399643597.1">
    <property type="nucleotide sequence ID" value="NZ_JBITYG010000001.1"/>
</dbReference>
<evidence type="ECO:0000256" key="2">
    <source>
        <dbReference type="ARBA" id="ARBA00022553"/>
    </source>
</evidence>
<sequence>MDSIAIVGLDCAFPGAPGGDAYWDLLMRGGDAVGDIPEQRWNPRDYASQEPGAVHSEMTRGGFIDDADAFDNDFFSVAPREAAAMDPQHRLLLQCAWRALEDSGRAPGALAGTDAGVFVGVMGGEWGRLRMGDHTEITPQLGAGSSAGMTANRISYHLNLTGPSLAVDTACSSSLVAVHLAANALLSGECDTALAGGVNLVLSPALGIVYTQLGLASADGRCRPFSADADGIARSDGVGLVVLRRTADALADGQRIYAVIRGTAVNQDGRSNGVTAPNRWSQQKVVEAAYRRAGVTPEQVSFIEAHGTGTVLGDAIECAALGTVHGVERAEPCAIGSVKGNLGHTEGAAGIAGLIKAALALHHRIVPASRFADRENPQLRLAERGLRLLKSPLRLPPGEAVAGVSSFGMGGTNAHAVLATAPRTRNKAAGSAARRDSAAGAAGVFTLTGDTPEALRRNLADQAEAVAKRPRGEAAALCWNSNRIKTGLPFRFALTARDTAELAAGLRQAAGQDLPAGVAHRPWSRPVVAFLFTGQGSQFPAMTAGLHRDSAVYRHFLDEADAALAPHTGGSVRELILGGEQRIHETGNAQPALFAVGYALARTLTELGVQPAAVLGHSIGEYPAAVLAGVLSLDEAARLVAVRGALMQELPAGGGMLAVNASPADLRSLLDDEPQVGLGAVNGPADVVLSGAVKALERIAEILRSRGVRTRAVPVSHAFHSPLMAPALARFAETAGTVAAAPPQVPLASTRYGRMLRDEPMDGAYWTGQAAEPVLFSSALGALNEALAPTHLIEIGPKPQLLPLAGRAGLRGDIEFLHPAPGAEASGRDLAELVAALYRAGLDPEWDALYAPRQRTAERLRPYVFSDRHRFWNRPAEPAEKTTRSDRTPVRRVEPVLALGPPAALPAEFAEPADIPPARLDALSQDRDPVLAAVVEAVAEVGGYPLEQVVAAARFYEDLGFDSVMIMQLKDRIEARLSSAGEISVQQLLPALRSVGSLAEFLTERVSVRTP</sequence>
<reference evidence="8 9" key="1">
    <citation type="submission" date="2024-10" db="EMBL/GenBank/DDBJ databases">
        <title>The Natural Products Discovery Center: Release of the First 8490 Sequenced Strains for Exploring Actinobacteria Biosynthetic Diversity.</title>
        <authorList>
            <person name="Kalkreuter E."/>
            <person name="Kautsar S.A."/>
            <person name="Yang D."/>
            <person name="Bader C.D."/>
            <person name="Teijaro C.N."/>
            <person name="Fluegel L."/>
            <person name="Davis C.M."/>
            <person name="Simpson J.R."/>
            <person name="Lauterbach L."/>
            <person name="Steele A.D."/>
            <person name="Gui C."/>
            <person name="Meng S."/>
            <person name="Li G."/>
            <person name="Viehrig K."/>
            <person name="Ye F."/>
            <person name="Su P."/>
            <person name="Kiefer A.F."/>
            <person name="Nichols A."/>
            <person name="Cepeda A.J."/>
            <person name="Yan W."/>
            <person name="Fan B."/>
            <person name="Jiang Y."/>
            <person name="Adhikari A."/>
            <person name="Zheng C.-J."/>
            <person name="Schuster L."/>
            <person name="Cowan T.M."/>
            <person name="Smanski M.J."/>
            <person name="Chevrette M.G."/>
            <person name="De Carvalho L.P.S."/>
            <person name="Shen B."/>
        </authorList>
    </citation>
    <scope>NUCLEOTIDE SEQUENCE [LARGE SCALE GENOMIC DNA]</scope>
    <source>
        <strain evidence="8 9">NPDC053399</strain>
    </source>
</reference>
<keyword evidence="2" id="KW-0597">Phosphoprotein</keyword>
<feature type="domain" description="Ketosynthase family 3 (KS3)" evidence="7">
    <location>
        <begin position="1"/>
        <end position="420"/>
    </location>
</feature>
<dbReference type="Gene3D" id="3.40.47.10">
    <property type="match status" value="1"/>
</dbReference>
<keyword evidence="3" id="KW-0808">Transferase</keyword>
<dbReference type="PANTHER" id="PTHR43775">
    <property type="entry name" value="FATTY ACID SYNTHASE"/>
    <property type="match status" value="1"/>
</dbReference>
<dbReference type="Pfam" id="PF00698">
    <property type="entry name" value="Acyl_transf_1"/>
    <property type="match status" value="1"/>
</dbReference>
<dbReference type="InterPro" id="IPR014043">
    <property type="entry name" value="Acyl_transferase_dom"/>
</dbReference>
<dbReference type="Gene3D" id="3.30.70.3290">
    <property type="match status" value="1"/>
</dbReference>
<dbReference type="InterPro" id="IPR016036">
    <property type="entry name" value="Malonyl_transacylase_ACP-bd"/>
</dbReference>
<keyword evidence="1" id="KW-0596">Phosphopantetheine</keyword>
<dbReference type="SMART" id="SM00825">
    <property type="entry name" value="PKS_KS"/>
    <property type="match status" value="1"/>
</dbReference>
<evidence type="ECO:0000256" key="5">
    <source>
        <dbReference type="ARBA" id="ARBA00023315"/>
    </source>
</evidence>